<accession>A0ABU6QA43</accession>
<evidence type="ECO:0000256" key="1">
    <source>
        <dbReference type="SAM" id="MobiDB-lite"/>
    </source>
</evidence>
<protein>
    <submittedName>
        <fullName evidence="2">Uncharacterized protein</fullName>
    </submittedName>
</protein>
<evidence type="ECO:0000313" key="3">
    <source>
        <dbReference type="Proteomes" id="UP001341840"/>
    </source>
</evidence>
<reference evidence="2 3" key="1">
    <citation type="journal article" date="2023" name="Plants (Basel)">
        <title>Bridging the Gap: Combining Genomics and Transcriptomics Approaches to Understand Stylosanthes scabra, an Orphan Legume from the Brazilian Caatinga.</title>
        <authorList>
            <person name="Ferreira-Neto J.R.C."/>
            <person name="da Silva M.D."/>
            <person name="Binneck E."/>
            <person name="de Melo N.F."/>
            <person name="da Silva R.H."/>
            <person name="de Melo A.L.T.M."/>
            <person name="Pandolfi V."/>
            <person name="Bustamante F.O."/>
            <person name="Brasileiro-Vidal A.C."/>
            <person name="Benko-Iseppon A.M."/>
        </authorList>
    </citation>
    <scope>NUCLEOTIDE SEQUENCE [LARGE SCALE GENOMIC DNA]</scope>
    <source>
        <tissue evidence="2">Leaves</tissue>
    </source>
</reference>
<dbReference type="EMBL" id="JASCZI010000083">
    <property type="protein sequence ID" value="MED6108417.1"/>
    <property type="molecule type" value="Genomic_DNA"/>
</dbReference>
<feature type="region of interest" description="Disordered" evidence="1">
    <location>
        <begin position="167"/>
        <end position="199"/>
    </location>
</feature>
<gene>
    <name evidence="2" type="ORF">PIB30_023636</name>
</gene>
<organism evidence="2 3">
    <name type="scientific">Stylosanthes scabra</name>
    <dbReference type="NCBI Taxonomy" id="79078"/>
    <lineage>
        <taxon>Eukaryota</taxon>
        <taxon>Viridiplantae</taxon>
        <taxon>Streptophyta</taxon>
        <taxon>Embryophyta</taxon>
        <taxon>Tracheophyta</taxon>
        <taxon>Spermatophyta</taxon>
        <taxon>Magnoliopsida</taxon>
        <taxon>eudicotyledons</taxon>
        <taxon>Gunneridae</taxon>
        <taxon>Pentapetalae</taxon>
        <taxon>rosids</taxon>
        <taxon>fabids</taxon>
        <taxon>Fabales</taxon>
        <taxon>Fabaceae</taxon>
        <taxon>Papilionoideae</taxon>
        <taxon>50 kb inversion clade</taxon>
        <taxon>dalbergioids sensu lato</taxon>
        <taxon>Dalbergieae</taxon>
        <taxon>Pterocarpus clade</taxon>
        <taxon>Stylosanthes</taxon>
    </lineage>
</organism>
<evidence type="ECO:0000313" key="2">
    <source>
        <dbReference type="EMBL" id="MED6108417.1"/>
    </source>
</evidence>
<keyword evidence="3" id="KW-1185">Reference proteome</keyword>
<comment type="caution">
    <text evidence="2">The sequence shown here is derived from an EMBL/GenBank/DDBJ whole genome shotgun (WGS) entry which is preliminary data.</text>
</comment>
<sequence>MPLHVWPHVEDLIRKHLNRHQHRPFTKANLNTTKQRTGLPLVTPPMTKFTSSSKAGGDSLTNLLKALMATDTILIIIKYQQSMQGMPLLGTGTENLKPHISTIHHHIVHPNVNVSLNAFDETFVQKGWWRRNGARRYGLSYAQRSVADVEDLVDLFERRGVPPVKKNFASRMKGRKSGSGNLKRKSKRGGTNLDFRSLT</sequence>
<feature type="compositionally biased region" description="Basic residues" evidence="1">
    <location>
        <begin position="172"/>
        <end position="188"/>
    </location>
</feature>
<dbReference type="Proteomes" id="UP001341840">
    <property type="component" value="Unassembled WGS sequence"/>
</dbReference>
<name>A0ABU6QA43_9FABA</name>
<proteinExistence type="predicted"/>